<sequence>MDEQVPRLASGQLRVNTNAAIDTVSKGHSFRVVASDDFDNIKADFVVPIVGVALPEVAEAKAILVVIS</sequence>
<reference evidence="1" key="1">
    <citation type="submission" date="2021-03" db="UniProtKB">
        <authorList>
            <consortium name="EnsemblPlants"/>
        </authorList>
    </citation>
    <scope>IDENTIFICATION</scope>
</reference>
<evidence type="ECO:0000313" key="2">
    <source>
        <dbReference type="Proteomes" id="UP000596661"/>
    </source>
</evidence>
<keyword evidence="2" id="KW-1185">Reference proteome</keyword>
<organism evidence="1 2">
    <name type="scientific">Cannabis sativa</name>
    <name type="common">Hemp</name>
    <name type="synonym">Marijuana</name>
    <dbReference type="NCBI Taxonomy" id="3483"/>
    <lineage>
        <taxon>Eukaryota</taxon>
        <taxon>Viridiplantae</taxon>
        <taxon>Streptophyta</taxon>
        <taxon>Embryophyta</taxon>
        <taxon>Tracheophyta</taxon>
        <taxon>Spermatophyta</taxon>
        <taxon>Magnoliopsida</taxon>
        <taxon>eudicotyledons</taxon>
        <taxon>Gunneridae</taxon>
        <taxon>Pentapetalae</taxon>
        <taxon>rosids</taxon>
        <taxon>fabids</taxon>
        <taxon>Rosales</taxon>
        <taxon>Cannabaceae</taxon>
        <taxon>Cannabis</taxon>
    </lineage>
</organism>
<dbReference type="Gramene" id="evm.model.10.1149">
    <property type="protein sequence ID" value="cds.evm.model.10.1149"/>
    <property type="gene ID" value="evm.TU.10.1149"/>
</dbReference>
<name>A0A803QIM7_CANSA</name>
<dbReference type="Proteomes" id="UP000596661">
    <property type="component" value="Unassembled WGS sequence"/>
</dbReference>
<dbReference type="EMBL" id="UZAU01000818">
    <property type="status" value="NOT_ANNOTATED_CDS"/>
    <property type="molecule type" value="Genomic_DNA"/>
</dbReference>
<dbReference type="AlphaFoldDB" id="A0A803QIM7"/>
<proteinExistence type="predicted"/>
<accession>A0A803QIM7</accession>
<dbReference type="EnsemblPlants" id="evm.model.10.1149">
    <property type="protein sequence ID" value="cds.evm.model.10.1149"/>
    <property type="gene ID" value="evm.TU.10.1149"/>
</dbReference>
<protein>
    <submittedName>
        <fullName evidence="1">Uncharacterized protein</fullName>
    </submittedName>
</protein>
<evidence type="ECO:0000313" key="1">
    <source>
        <dbReference type="EnsemblPlants" id="cds.evm.model.10.1149"/>
    </source>
</evidence>